<dbReference type="OrthoDB" id="5568005at2"/>
<keyword evidence="2" id="KW-0732">Signal</keyword>
<evidence type="ECO:0000313" key="4">
    <source>
        <dbReference type="Proteomes" id="UP000006062"/>
    </source>
</evidence>
<proteinExistence type="predicted"/>
<feature type="compositionally biased region" description="Low complexity" evidence="1">
    <location>
        <begin position="55"/>
        <end position="80"/>
    </location>
</feature>
<evidence type="ECO:0000313" key="3">
    <source>
        <dbReference type="EMBL" id="AFL74496.1"/>
    </source>
</evidence>
<sequence length="200" mass="21212">MINQQRVTFIAMALILGTGAWSSASAQRTEQVQVTNLNAGALQVADAQTTYGIRPADTSGSSPASSADSASGHAGHDGSTIGRSSTIQSDGGIRYVSGGIGESERTELNALSSQFNLHLLFATQGSGEYLSAVRVNILDARSGPVLTAESKGPWFYAQLPPGDYSVEVTPTGRRGQDETQRKTVHLDGSGRARFDFYWKK</sequence>
<dbReference type="STRING" id="765911.Thivi_2561"/>
<dbReference type="RefSeq" id="WP_014778939.1">
    <property type="nucleotide sequence ID" value="NC_018012.1"/>
</dbReference>
<gene>
    <name evidence="3" type="ordered locus">Thivi_2561</name>
</gene>
<feature type="region of interest" description="Disordered" evidence="1">
    <location>
        <begin position="52"/>
        <end position="86"/>
    </location>
</feature>
<evidence type="ECO:0000256" key="2">
    <source>
        <dbReference type="SAM" id="SignalP"/>
    </source>
</evidence>
<feature type="signal peptide" evidence="2">
    <location>
        <begin position="1"/>
        <end position="26"/>
    </location>
</feature>
<dbReference type="Proteomes" id="UP000006062">
    <property type="component" value="Chromosome"/>
</dbReference>
<reference evidence="3 4" key="1">
    <citation type="submission" date="2012-06" db="EMBL/GenBank/DDBJ databases">
        <title>Complete sequence of Thiocystis violascens DSM 198.</title>
        <authorList>
            <consortium name="US DOE Joint Genome Institute"/>
            <person name="Lucas S."/>
            <person name="Han J."/>
            <person name="Lapidus A."/>
            <person name="Cheng J.-F."/>
            <person name="Goodwin L."/>
            <person name="Pitluck S."/>
            <person name="Peters L."/>
            <person name="Ovchinnikova G."/>
            <person name="Teshima H."/>
            <person name="Detter J.C."/>
            <person name="Han C."/>
            <person name="Tapia R."/>
            <person name="Land M."/>
            <person name="Hauser L."/>
            <person name="Kyrpides N."/>
            <person name="Ivanova N."/>
            <person name="Pagani I."/>
            <person name="Vogl K."/>
            <person name="Liu Z."/>
            <person name="Frigaard N.-U."/>
            <person name="Bryant D."/>
            <person name="Woyke T."/>
        </authorList>
    </citation>
    <scope>NUCLEOTIDE SEQUENCE [LARGE SCALE GENOMIC DNA]</scope>
    <source>
        <strain evidence="4">ATCC 17096 / DSM 198 / 6111</strain>
    </source>
</reference>
<evidence type="ECO:0008006" key="5">
    <source>
        <dbReference type="Google" id="ProtNLM"/>
    </source>
</evidence>
<name>I3YBX8_THIV6</name>
<accession>I3YBX8</accession>
<organism evidence="3 4">
    <name type="scientific">Thiocystis violascens (strain ATCC 17096 / DSM 198 / 6111)</name>
    <name type="common">Chromatium violascens</name>
    <dbReference type="NCBI Taxonomy" id="765911"/>
    <lineage>
        <taxon>Bacteria</taxon>
        <taxon>Pseudomonadati</taxon>
        <taxon>Pseudomonadota</taxon>
        <taxon>Gammaproteobacteria</taxon>
        <taxon>Chromatiales</taxon>
        <taxon>Chromatiaceae</taxon>
        <taxon>Thiocystis</taxon>
    </lineage>
</organism>
<dbReference type="AlphaFoldDB" id="I3YBX8"/>
<dbReference type="eggNOG" id="ENOG503310H">
    <property type="taxonomic scope" value="Bacteria"/>
</dbReference>
<evidence type="ECO:0000256" key="1">
    <source>
        <dbReference type="SAM" id="MobiDB-lite"/>
    </source>
</evidence>
<feature type="chain" id="PRO_5003683321" description="Carboxypeptidase regulatory-like domain-containing protein" evidence="2">
    <location>
        <begin position="27"/>
        <end position="200"/>
    </location>
</feature>
<dbReference type="HOGENOM" id="CLU_1369716_0_0_6"/>
<keyword evidence="4" id="KW-1185">Reference proteome</keyword>
<dbReference type="KEGG" id="tvi:Thivi_2561"/>
<protein>
    <recommendedName>
        <fullName evidence="5">Carboxypeptidase regulatory-like domain-containing protein</fullName>
    </recommendedName>
</protein>
<dbReference type="EMBL" id="CP003154">
    <property type="protein sequence ID" value="AFL74496.1"/>
    <property type="molecule type" value="Genomic_DNA"/>
</dbReference>